<dbReference type="PANTHER" id="PTHR43649">
    <property type="entry name" value="ARABINOSE-BINDING PROTEIN-RELATED"/>
    <property type="match status" value="1"/>
</dbReference>
<accession>A0AAX3ND45</accession>
<dbReference type="PROSITE" id="PS51257">
    <property type="entry name" value="PROKAR_LIPOPROTEIN"/>
    <property type="match status" value="1"/>
</dbReference>
<keyword evidence="1" id="KW-0732">Signal</keyword>
<evidence type="ECO:0000313" key="2">
    <source>
        <dbReference type="EMBL" id="WEA14562.1"/>
    </source>
</evidence>
<dbReference type="RefSeq" id="WP_165705402.1">
    <property type="nucleotide sequence ID" value="NZ_CP099987.1"/>
</dbReference>
<gene>
    <name evidence="2" type="ORF">PWF74_03390</name>
</gene>
<dbReference type="SUPFAM" id="SSF53850">
    <property type="entry name" value="Periplasmic binding protein-like II"/>
    <property type="match status" value="1"/>
</dbReference>
<dbReference type="Proteomes" id="UP001217324">
    <property type="component" value="Chromosome"/>
</dbReference>
<reference evidence="2" key="1">
    <citation type="submission" date="2023-02" db="EMBL/GenBank/DDBJ databases">
        <title>Comparative genomics and fermentation flavor characterization of five lactic acid bacteria reveal flavor biosynthesis metabolic pathways in fermented muskmelon puree.</title>
        <authorList>
            <person name="Yuan L."/>
            <person name="Li M."/>
            <person name="Xu X."/>
            <person name="Lao F."/>
            <person name="Wu J."/>
        </authorList>
    </citation>
    <scope>NUCLEOTIDE SEQUENCE</scope>
    <source>
        <strain evidence="2">Pa-2</strain>
    </source>
</reference>
<dbReference type="InterPro" id="IPR050490">
    <property type="entry name" value="Bact_solute-bd_prot1"/>
</dbReference>
<evidence type="ECO:0000313" key="3">
    <source>
        <dbReference type="Proteomes" id="UP001217324"/>
    </source>
</evidence>
<dbReference type="Pfam" id="PF01547">
    <property type="entry name" value="SBP_bac_1"/>
    <property type="match status" value="1"/>
</dbReference>
<organism evidence="2 3">
    <name type="scientific">Lactococcus garvieae</name>
    <dbReference type="NCBI Taxonomy" id="1363"/>
    <lineage>
        <taxon>Bacteria</taxon>
        <taxon>Bacillati</taxon>
        <taxon>Bacillota</taxon>
        <taxon>Bacilli</taxon>
        <taxon>Lactobacillales</taxon>
        <taxon>Streptococcaceae</taxon>
        <taxon>Lactococcus</taxon>
    </lineage>
</organism>
<dbReference type="EMBL" id="CP118627">
    <property type="protein sequence ID" value="WEA14562.1"/>
    <property type="molecule type" value="Genomic_DNA"/>
</dbReference>
<protein>
    <submittedName>
        <fullName evidence="2">Extracellular solute-binding protein</fullName>
    </submittedName>
</protein>
<sequence length="439" mass="48747">MNFRKKLIFGSAIALMGLGVLTACGNSGSNASQDVKTKITFWAATNPTQYKFWQNMAKDFEKENPDITVEVSQMKESPTSEATIQAAIASNTQPTMSENISRSFAAQLADSKAIIPLQNEKGFDDLVKQRDMSETMKNWEFSGGNEYVFPIYVNPMLFVWNTAELKKLGFDKAPTTYSEVEAIAKKAKEVNSKAVLWQSPNLTNATGYQRWFDFFLLYNAASNGGDFVSNNEYKADAKSLSQVYGFMSNLSKAGALNTDKTESPFEKGLSLTSVIGPWTFPYWEETFPELKYGTNYNMAMPPAPDGTKEADVKTFADSKGLVIYSKATDKEKEAAMNFMEYVFKDSKNDLSWMETTSLTPATDNATSKEEFKNYFEKNPGMKAYADAVSKAVPAMDNAKYSEIQQAFSEKAWIPVVNGKMNADDAVKETEKAVNGVLGK</sequence>
<name>A0AAX3ND45_9LACT</name>
<dbReference type="InterPro" id="IPR006059">
    <property type="entry name" value="SBP"/>
</dbReference>
<dbReference type="AlphaFoldDB" id="A0AAX3ND45"/>
<dbReference type="PANTHER" id="PTHR43649:SF13">
    <property type="entry name" value="CARBOHYDRATE ABC TRANSPORTER SUBSTRATE-BINDING PROTEIN"/>
    <property type="match status" value="1"/>
</dbReference>
<evidence type="ECO:0000256" key="1">
    <source>
        <dbReference type="SAM" id="SignalP"/>
    </source>
</evidence>
<feature type="chain" id="PRO_5043477997" evidence="1">
    <location>
        <begin position="23"/>
        <end position="439"/>
    </location>
</feature>
<dbReference type="Gene3D" id="3.40.190.10">
    <property type="entry name" value="Periplasmic binding protein-like II"/>
    <property type="match status" value="2"/>
</dbReference>
<feature type="signal peptide" evidence="1">
    <location>
        <begin position="1"/>
        <end position="22"/>
    </location>
</feature>
<proteinExistence type="predicted"/>